<protein>
    <submittedName>
        <fullName evidence="6">TetR/AcrR family transcriptional regulator</fullName>
    </submittedName>
</protein>
<dbReference type="InterPro" id="IPR050109">
    <property type="entry name" value="HTH-type_TetR-like_transc_reg"/>
</dbReference>
<keyword evidence="3" id="KW-0804">Transcription</keyword>
<dbReference type="SUPFAM" id="SSF48498">
    <property type="entry name" value="Tetracyclin repressor-like, C-terminal domain"/>
    <property type="match status" value="1"/>
</dbReference>
<evidence type="ECO:0000256" key="1">
    <source>
        <dbReference type="ARBA" id="ARBA00023015"/>
    </source>
</evidence>
<dbReference type="Pfam" id="PF17939">
    <property type="entry name" value="TetR_C_30"/>
    <property type="match status" value="1"/>
</dbReference>
<organism evidence="6 7">
    <name type="scientific">Kribbella antibiotica</name>
    <dbReference type="NCBI Taxonomy" id="190195"/>
    <lineage>
        <taxon>Bacteria</taxon>
        <taxon>Bacillati</taxon>
        <taxon>Actinomycetota</taxon>
        <taxon>Actinomycetes</taxon>
        <taxon>Propionibacteriales</taxon>
        <taxon>Kribbellaceae</taxon>
        <taxon>Kribbella</taxon>
    </lineage>
</organism>
<dbReference type="GO" id="GO:0000976">
    <property type="term" value="F:transcription cis-regulatory region binding"/>
    <property type="evidence" value="ECO:0007669"/>
    <property type="project" value="TreeGrafter"/>
</dbReference>
<gene>
    <name evidence="6" type="ORF">E1263_00415</name>
</gene>
<reference evidence="6 7" key="1">
    <citation type="submission" date="2019-03" db="EMBL/GenBank/DDBJ databases">
        <title>Draft genome sequences of novel Actinobacteria.</title>
        <authorList>
            <person name="Sahin N."/>
            <person name="Ay H."/>
            <person name="Saygin H."/>
        </authorList>
    </citation>
    <scope>NUCLEOTIDE SEQUENCE [LARGE SCALE GENOMIC DNA]</scope>
    <source>
        <strain evidence="6 7">JCM 13523</strain>
    </source>
</reference>
<dbReference type="PANTHER" id="PTHR30055">
    <property type="entry name" value="HTH-TYPE TRANSCRIPTIONAL REGULATOR RUTR"/>
    <property type="match status" value="1"/>
</dbReference>
<accession>A0A4R4ZZ61</accession>
<dbReference type="InterPro" id="IPR009057">
    <property type="entry name" value="Homeodomain-like_sf"/>
</dbReference>
<dbReference type="Pfam" id="PF00440">
    <property type="entry name" value="TetR_N"/>
    <property type="match status" value="1"/>
</dbReference>
<evidence type="ECO:0000256" key="4">
    <source>
        <dbReference type="PROSITE-ProRule" id="PRU00335"/>
    </source>
</evidence>
<evidence type="ECO:0000256" key="3">
    <source>
        <dbReference type="ARBA" id="ARBA00023163"/>
    </source>
</evidence>
<dbReference type="InterPro" id="IPR041586">
    <property type="entry name" value="PsrA_TetR_C"/>
</dbReference>
<dbReference type="PANTHER" id="PTHR30055:SF234">
    <property type="entry name" value="HTH-TYPE TRANSCRIPTIONAL REGULATOR BETI"/>
    <property type="match status" value="1"/>
</dbReference>
<keyword evidence="2 4" id="KW-0238">DNA-binding</keyword>
<dbReference type="OrthoDB" id="5242433at2"/>
<keyword evidence="7" id="KW-1185">Reference proteome</keyword>
<dbReference type="Gene3D" id="1.10.357.10">
    <property type="entry name" value="Tetracycline Repressor, domain 2"/>
    <property type="match status" value="1"/>
</dbReference>
<proteinExistence type="predicted"/>
<dbReference type="RefSeq" id="WP_132164063.1">
    <property type="nucleotide sequence ID" value="NZ_SMKX01000001.1"/>
</dbReference>
<sequence length="202" mass="22766">MTETAEGGKRMTILRAAEKVFAQDGYHGTTMRRIAAEADVKLSLVVYHFTSKLGLFVAIFEHRQYVNEQRLAQLHAIADLQADDAVEQIVRAFVDPVLALHHDPDDAWFAKLVLREAGDPSNQDRPVLKVLFDPMAREFIDALREALPGKPDGFYQWGYLFSVGALTQSASEDRVANLTDKTYLEQKHDLLRSYIIAALRHG</sequence>
<dbReference type="GO" id="GO:0003700">
    <property type="term" value="F:DNA-binding transcription factor activity"/>
    <property type="evidence" value="ECO:0007669"/>
    <property type="project" value="TreeGrafter"/>
</dbReference>
<dbReference type="EMBL" id="SMKX01000001">
    <property type="protein sequence ID" value="TDD63449.1"/>
    <property type="molecule type" value="Genomic_DNA"/>
</dbReference>
<dbReference type="AlphaFoldDB" id="A0A4R4ZZ61"/>
<feature type="DNA-binding region" description="H-T-H motif" evidence="4">
    <location>
        <begin position="30"/>
        <end position="49"/>
    </location>
</feature>
<evidence type="ECO:0000313" key="6">
    <source>
        <dbReference type="EMBL" id="TDD63449.1"/>
    </source>
</evidence>
<dbReference type="InterPro" id="IPR036271">
    <property type="entry name" value="Tet_transcr_reg_TetR-rel_C_sf"/>
</dbReference>
<feature type="domain" description="HTH tetR-type" evidence="5">
    <location>
        <begin position="7"/>
        <end position="67"/>
    </location>
</feature>
<comment type="caution">
    <text evidence="6">The sequence shown here is derived from an EMBL/GenBank/DDBJ whole genome shotgun (WGS) entry which is preliminary data.</text>
</comment>
<dbReference type="InterPro" id="IPR001647">
    <property type="entry name" value="HTH_TetR"/>
</dbReference>
<dbReference type="PRINTS" id="PR00455">
    <property type="entry name" value="HTHTETR"/>
</dbReference>
<evidence type="ECO:0000256" key="2">
    <source>
        <dbReference type="ARBA" id="ARBA00023125"/>
    </source>
</evidence>
<keyword evidence="1" id="KW-0805">Transcription regulation</keyword>
<evidence type="ECO:0000259" key="5">
    <source>
        <dbReference type="PROSITE" id="PS50977"/>
    </source>
</evidence>
<dbReference type="SUPFAM" id="SSF46689">
    <property type="entry name" value="Homeodomain-like"/>
    <property type="match status" value="1"/>
</dbReference>
<dbReference type="Proteomes" id="UP000295124">
    <property type="component" value="Unassembled WGS sequence"/>
</dbReference>
<evidence type="ECO:0000313" key="7">
    <source>
        <dbReference type="Proteomes" id="UP000295124"/>
    </source>
</evidence>
<name>A0A4R4ZZ61_9ACTN</name>
<dbReference type="PROSITE" id="PS50977">
    <property type="entry name" value="HTH_TETR_2"/>
    <property type="match status" value="1"/>
</dbReference>